<reference evidence="17 18" key="1">
    <citation type="journal article" date="2018" name="Mol. Biol. Evol.">
        <title>Analysis of the draft genome of the red seaweed Gracilariopsis chorda provides insights into genome size evolution in Rhodophyta.</title>
        <authorList>
            <person name="Lee J."/>
            <person name="Yang E.C."/>
            <person name="Graf L."/>
            <person name="Yang J.H."/>
            <person name="Qiu H."/>
            <person name="Zel Zion U."/>
            <person name="Chan C.X."/>
            <person name="Stephens T.G."/>
            <person name="Weber A.P.M."/>
            <person name="Boo G.H."/>
            <person name="Boo S.M."/>
            <person name="Kim K.M."/>
            <person name="Shin Y."/>
            <person name="Jung M."/>
            <person name="Lee S.J."/>
            <person name="Yim H.S."/>
            <person name="Lee J.H."/>
            <person name="Bhattacharya D."/>
            <person name="Yoon H.S."/>
        </authorList>
    </citation>
    <scope>NUCLEOTIDE SEQUENCE [LARGE SCALE GENOMIC DNA]</scope>
    <source>
        <strain evidence="17 18">SKKU-2015</strain>
        <tissue evidence="17">Whole body</tissue>
    </source>
</reference>
<evidence type="ECO:0000259" key="15">
    <source>
        <dbReference type="Pfam" id="PF07885"/>
    </source>
</evidence>
<keyword evidence="2" id="KW-0813">Transport</keyword>
<feature type="domain" description="Calcium-activated potassium channel BK alpha subunit" evidence="14">
    <location>
        <begin position="507"/>
        <end position="592"/>
    </location>
</feature>
<evidence type="ECO:0000259" key="16">
    <source>
        <dbReference type="Pfam" id="PF22614"/>
    </source>
</evidence>
<keyword evidence="18" id="KW-1185">Reference proteome</keyword>
<evidence type="ECO:0000256" key="5">
    <source>
        <dbReference type="ARBA" id="ARBA00022826"/>
    </source>
</evidence>
<keyword evidence="7 13" id="KW-1133">Transmembrane helix</keyword>
<dbReference type="GO" id="GO:0016020">
    <property type="term" value="C:membrane"/>
    <property type="evidence" value="ECO:0007669"/>
    <property type="project" value="UniProtKB-SubCell"/>
</dbReference>
<feature type="compositionally biased region" description="Polar residues" evidence="12">
    <location>
        <begin position="448"/>
        <end position="457"/>
    </location>
</feature>
<dbReference type="InterPro" id="IPR013099">
    <property type="entry name" value="K_chnl_dom"/>
</dbReference>
<feature type="domain" description="RCK N-terminal" evidence="16">
    <location>
        <begin position="298"/>
        <end position="417"/>
    </location>
</feature>
<sequence>MTFSPPPWADVGRLLLYGCYFYIALFFLAATVSYSYSIPIYLSRRFEGVFSGVNNMLDSSGMDKVFFSRSFTFGVLRMFVSTIICIIYVYSTYAGHINIALLAFQKFVAIILLLNVVYKVLFATRPVSYILGFETTMDVFSLASLLMAKQTDWLNFSFLQAYVILSRYFQIEPTLEIFFMVKSSPFHRQLTRLALEFVVFIYVFASGLQLFEQLGEPWETLIGTTFDLTLANSFYFTVVTIFTVGYGDFVPFTLLGRLWIIFIIVFGAYLVTRKIGQVVDVVSGLRRGLGSFVKTEGTDHCVICGNVKWEYLKAFVLEFYGDDRNTKTKLVIICDQPNWSETVWNNFFTSNIQFRDHVTYLEGSCVTRDDLIRAQVETSKAVFILCNQHNPNPYAEDSETLKRILTIRSYTPNLPIYSMCALRDSMLQITFALEQTDEQEEGEEGLSRRTSGVNLRSQMDPSTSDIIGVSALVDEHSPNLGDFEDEDDDDDGLLVTSYDGSSDLKSEAICMQEIEMSLLAKNVFCNGLSTLLANLILRVNPILKDEDPMWAWEYKLGTECRFEYVKLPMQLTNRKFVEIALTMYDYGVIPIATKRFMEKKWRAVTPDTIIHLNSIALIITFHSTNYLDTVMSEIASRITETFSDTVSMSSLQDIPPFDDQQHRARRAGDILTGDLTVEYHYVDDSDGELHRGHLEQERSPSHSGENASGNQDETPSEMTPREQTGQLVSTARGPLGITTSEASPSGAASSGIPYSGTEKQSGYAEVKDVGDGVSVVISAIAPVRSAPAGSSIPTQMRSQDRMPLVITRTDSAQHLAALSNASNDQGMLQQPTIPFREAELQKAAEDAPITMLLEAKTQTNPRVDRIVDVREPSQPEEKTGTLSYTVGGPSTDIRFSVAQAGSSSDGRGLGMRQEMQQAIDEGPLARRPGARHVSFQNQASGAERKVAKRSSSKARPRRGEYPQQGAVVMVHGDQQLPMKLSGHIVVCTIGRMGLQNLGYFLHQVNVERSFSKGKAPVVAICSRLTEEEEADLEVYASNGHTRDVRTKKQTSSAVAESGRHQPSLVVIQGNSMSVKTLRRAQFEKAKAVVILACEDVNDIDHMDAKAIFTVMTLDHLLGEDSETFVCTMLDAEESMQLLRAPRHPRRRGALLGRLPEENMELAIMSPRADGSRRRMTSKNRFASFPSQFRDLRDSTQRFPSRTLSYGAITSTGRVPRSVSFIGDRHLQGDFMYPSQNTFGGREGSSSSFGAFQRIREDEDGALMQNPSLAGDSAFRILLGPSANNGEGGEALRDETGRLRAMNGLRHGFRDESFEKQRYASGEMMISSTYMSLLIREFTMPGLIAVVRKIFGATIGKNTKPKRSWIRAVSIPENWIREKEERTYREVFEVLIGYGAIALGLYRSGNVNVRVQFMAGSDCSSAMYSSRTSSLGSMRGTDDGIATNAEESFDDPPASMRGFGGDVPSQAEGAEDEQSSLLHTRSTARDLGGYGAIGNRRGYLGGYEFGQSDGGESDISDRGDGGRIPPELFRVAESVVSGRAPSSYGEWANDYGEEVHRKYTCPSSRRTTRYKELAGGDNVLPYVYTNPEAFTLVSNNDAVYVLVSPNVQLPEEW</sequence>
<feature type="transmembrane region" description="Helical" evidence="13">
    <location>
        <begin position="190"/>
        <end position="208"/>
    </location>
</feature>
<feature type="region of interest" description="Disordered" evidence="12">
    <location>
        <begin position="693"/>
        <end position="758"/>
    </location>
</feature>
<evidence type="ECO:0000256" key="7">
    <source>
        <dbReference type="ARBA" id="ARBA00022989"/>
    </source>
</evidence>
<dbReference type="Gene3D" id="1.10.287.70">
    <property type="match status" value="1"/>
</dbReference>
<comment type="catalytic activity">
    <reaction evidence="11">
        <text>K(+)(in) = K(+)(out)</text>
        <dbReference type="Rhea" id="RHEA:29463"/>
        <dbReference type="ChEBI" id="CHEBI:29103"/>
    </reaction>
</comment>
<keyword evidence="6" id="KW-0630">Potassium</keyword>
<evidence type="ECO:0000256" key="12">
    <source>
        <dbReference type="SAM" id="MobiDB-lite"/>
    </source>
</evidence>
<evidence type="ECO:0000313" key="17">
    <source>
        <dbReference type="EMBL" id="PXF42034.1"/>
    </source>
</evidence>
<feature type="transmembrane region" description="Helical" evidence="13">
    <location>
        <begin position="71"/>
        <end position="91"/>
    </location>
</feature>
<evidence type="ECO:0000256" key="11">
    <source>
        <dbReference type="ARBA" id="ARBA00034430"/>
    </source>
</evidence>
<keyword evidence="4 13" id="KW-0812">Transmembrane</keyword>
<evidence type="ECO:0000256" key="8">
    <source>
        <dbReference type="ARBA" id="ARBA00023065"/>
    </source>
</evidence>
<feature type="compositionally biased region" description="Low complexity" evidence="12">
    <location>
        <begin position="740"/>
        <end position="756"/>
    </location>
</feature>
<evidence type="ECO:0000256" key="4">
    <source>
        <dbReference type="ARBA" id="ARBA00022692"/>
    </source>
</evidence>
<keyword evidence="5" id="KW-0631">Potassium channel</keyword>
<organism evidence="17 18">
    <name type="scientific">Gracilariopsis chorda</name>
    <dbReference type="NCBI Taxonomy" id="448386"/>
    <lineage>
        <taxon>Eukaryota</taxon>
        <taxon>Rhodophyta</taxon>
        <taxon>Florideophyceae</taxon>
        <taxon>Rhodymeniophycidae</taxon>
        <taxon>Gracilariales</taxon>
        <taxon>Gracilariaceae</taxon>
        <taxon>Gracilariopsis</taxon>
    </lineage>
</organism>
<name>A0A2V3IIW1_9FLOR</name>
<dbReference type="InterPro" id="IPR003148">
    <property type="entry name" value="RCK_N"/>
</dbReference>
<keyword evidence="10 17" id="KW-0407">Ion channel</keyword>
<feature type="transmembrane region" description="Helical" evidence="13">
    <location>
        <begin position="129"/>
        <end position="147"/>
    </location>
</feature>
<evidence type="ECO:0000256" key="9">
    <source>
        <dbReference type="ARBA" id="ARBA00023136"/>
    </source>
</evidence>
<evidence type="ECO:0000259" key="14">
    <source>
        <dbReference type="Pfam" id="PF03493"/>
    </source>
</evidence>
<feature type="transmembrane region" description="Helical" evidence="13">
    <location>
        <begin position="254"/>
        <end position="271"/>
    </location>
</feature>
<keyword evidence="3" id="KW-0633">Potassium transport</keyword>
<feature type="region of interest" description="Disordered" evidence="12">
    <location>
        <begin position="933"/>
        <end position="962"/>
    </location>
</feature>
<feature type="region of interest" description="Disordered" evidence="12">
    <location>
        <begin position="436"/>
        <end position="457"/>
    </location>
</feature>
<evidence type="ECO:0000256" key="3">
    <source>
        <dbReference type="ARBA" id="ARBA00022538"/>
    </source>
</evidence>
<comment type="caution">
    <text evidence="17">The sequence shown here is derived from an EMBL/GenBank/DDBJ whole genome shotgun (WGS) entry which is preliminary data.</text>
</comment>
<gene>
    <name evidence="17" type="ORF">BWQ96_08242</name>
</gene>
<dbReference type="SUPFAM" id="SSF81324">
    <property type="entry name" value="Voltage-gated potassium channels"/>
    <property type="match status" value="1"/>
</dbReference>
<keyword evidence="9 13" id="KW-0472">Membrane</keyword>
<evidence type="ECO:0000313" key="18">
    <source>
        <dbReference type="Proteomes" id="UP000247409"/>
    </source>
</evidence>
<evidence type="ECO:0000256" key="13">
    <source>
        <dbReference type="SAM" id="Phobius"/>
    </source>
</evidence>
<evidence type="ECO:0000256" key="1">
    <source>
        <dbReference type="ARBA" id="ARBA00004141"/>
    </source>
</evidence>
<feature type="transmembrane region" description="Helical" evidence="13">
    <location>
        <begin position="97"/>
        <end position="117"/>
    </location>
</feature>
<evidence type="ECO:0000256" key="6">
    <source>
        <dbReference type="ARBA" id="ARBA00022958"/>
    </source>
</evidence>
<feature type="transmembrane region" description="Helical" evidence="13">
    <location>
        <begin position="153"/>
        <end position="169"/>
    </location>
</feature>
<keyword evidence="8" id="KW-0406">Ion transport</keyword>
<comment type="subcellular location">
    <subcellularLocation>
        <location evidence="1">Membrane</location>
        <topology evidence="1">Multi-pass membrane protein</topology>
    </subcellularLocation>
</comment>
<feature type="transmembrane region" description="Helical" evidence="13">
    <location>
        <begin position="14"/>
        <end position="36"/>
    </location>
</feature>
<feature type="transmembrane region" description="Helical" evidence="13">
    <location>
        <begin position="228"/>
        <end position="247"/>
    </location>
</feature>
<feature type="compositionally biased region" description="Basic residues" evidence="12">
    <location>
        <begin position="946"/>
        <end position="956"/>
    </location>
</feature>
<dbReference type="Proteomes" id="UP000247409">
    <property type="component" value="Unassembled WGS sequence"/>
</dbReference>
<proteinExistence type="predicted"/>
<dbReference type="PANTHER" id="PTHR10027:SF10">
    <property type="entry name" value="SLOWPOKE 2, ISOFORM D"/>
    <property type="match status" value="1"/>
</dbReference>
<dbReference type="EMBL" id="NBIV01000179">
    <property type="protein sequence ID" value="PXF42034.1"/>
    <property type="molecule type" value="Genomic_DNA"/>
</dbReference>
<feature type="domain" description="RCK N-terminal" evidence="16">
    <location>
        <begin position="1059"/>
        <end position="1116"/>
    </location>
</feature>
<dbReference type="Gene3D" id="3.40.50.720">
    <property type="entry name" value="NAD(P)-binding Rossmann-like Domain"/>
    <property type="match status" value="2"/>
</dbReference>
<dbReference type="Pfam" id="PF22614">
    <property type="entry name" value="Slo-like_RCK"/>
    <property type="match status" value="2"/>
</dbReference>
<dbReference type="OrthoDB" id="10035564at2759"/>
<evidence type="ECO:0000256" key="10">
    <source>
        <dbReference type="ARBA" id="ARBA00023303"/>
    </source>
</evidence>
<dbReference type="STRING" id="448386.A0A2V3IIW1"/>
<dbReference type="Pfam" id="PF03493">
    <property type="entry name" value="BK_channel_a"/>
    <property type="match status" value="1"/>
</dbReference>
<accession>A0A2V3IIW1</accession>
<dbReference type="PANTHER" id="PTHR10027">
    <property type="entry name" value="CALCIUM-ACTIVATED POTASSIUM CHANNEL ALPHA CHAIN"/>
    <property type="match status" value="1"/>
</dbReference>
<feature type="compositionally biased region" description="Polar residues" evidence="12">
    <location>
        <begin position="701"/>
        <end position="729"/>
    </location>
</feature>
<dbReference type="GO" id="GO:0005267">
    <property type="term" value="F:potassium channel activity"/>
    <property type="evidence" value="ECO:0007669"/>
    <property type="project" value="UniProtKB-KW"/>
</dbReference>
<dbReference type="InterPro" id="IPR003929">
    <property type="entry name" value="K_chnl_BK_asu"/>
</dbReference>
<feature type="region of interest" description="Disordered" evidence="12">
    <location>
        <begin position="1426"/>
        <end position="1477"/>
    </location>
</feature>
<dbReference type="Pfam" id="PF07885">
    <property type="entry name" value="Ion_trans_2"/>
    <property type="match status" value="1"/>
</dbReference>
<evidence type="ECO:0000256" key="2">
    <source>
        <dbReference type="ARBA" id="ARBA00022448"/>
    </source>
</evidence>
<protein>
    <submittedName>
        <fullName evidence="17">Calcium-activated potassium channel subunit alpha-1</fullName>
    </submittedName>
</protein>
<feature type="domain" description="Potassium channel" evidence="15">
    <location>
        <begin position="211"/>
        <end position="281"/>
    </location>
</feature>
<dbReference type="InterPro" id="IPR047871">
    <property type="entry name" value="K_chnl_Slo-like"/>
</dbReference>